<gene>
    <name evidence="2" type="ORF">PROFUN_03069</name>
</gene>
<dbReference type="PANTHER" id="PTHR36587:SF2">
    <property type="entry name" value="EXPRESSION SITE-ASSOCIATED GENE 3 (ESAG3)-LIKE PROTEIN"/>
    <property type="match status" value="1"/>
</dbReference>
<dbReference type="InterPro" id="IPR057589">
    <property type="entry name" value="GT_PLOD"/>
</dbReference>
<dbReference type="AlphaFoldDB" id="A0A2P6NQ47"/>
<keyword evidence="3" id="KW-1185">Reference proteome</keyword>
<sequence>MSSSTILSEESKNNIHLVYPVNNHSKLFCMCLFSALINNYPPPKLVNYGQKMTFEEGQAKKISGFKSLLESLPKNDTVIFVDAFDLFFQLPLDIMMLRYRDTKKTLFSSADKWCWPNYRWSDACEKIPKSSLPADIYGPDTDLPYGRAKNRPRFFNSGGMIGQARQLKTLFKSADIKMAALKEPPITDQGLLAEVFQVNYEKRNWGLDYESSIFQTVTNSIADIMWPEEITESTLSSAPLSPQPYMKKIDLRGLGFDDPESPWPDRWLAWNRVSNSVPVILHYNGKEGKSVLEKSWQRMWWYPDLIEMTEELAKNEKAGVWADGKWIQWKEICGTYDLT</sequence>
<evidence type="ECO:0000259" key="1">
    <source>
        <dbReference type="Pfam" id="PF25342"/>
    </source>
</evidence>
<dbReference type="PANTHER" id="PTHR36587">
    <property type="entry name" value="EXPRESSION SITE-ASSOCIATED GENE 3 (ESAG3)-LIKE PROTEIN"/>
    <property type="match status" value="1"/>
</dbReference>
<reference evidence="2 3" key="1">
    <citation type="journal article" date="2018" name="Genome Biol. Evol.">
        <title>Multiple Roots of Fruiting Body Formation in Amoebozoa.</title>
        <authorList>
            <person name="Hillmann F."/>
            <person name="Forbes G."/>
            <person name="Novohradska S."/>
            <person name="Ferling I."/>
            <person name="Riege K."/>
            <person name="Groth M."/>
            <person name="Westermann M."/>
            <person name="Marz M."/>
            <person name="Spaller T."/>
            <person name="Winckler T."/>
            <person name="Schaap P."/>
            <person name="Glockner G."/>
        </authorList>
    </citation>
    <scope>NUCLEOTIDE SEQUENCE [LARGE SCALE GENOMIC DNA]</scope>
    <source>
        <strain evidence="2 3">Jena</strain>
    </source>
</reference>
<feature type="domain" description="PLOD1-3-like GT" evidence="1">
    <location>
        <begin position="49"/>
        <end position="120"/>
    </location>
</feature>
<proteinExistence type="predicted"/>
<dbReference type="InParanoid" id="A0A2P6NQ47"/>
<organism evidence="2 3">
    <name type="scientific">Planoprotostelium fungivorum</name>
    <dbReference type="NCBI Taxonomy" id="1890364"/>
    <lineage>
        <taxon>Eukaryota</taxon>
        <taxon>Amoebozoa</taxon>
        <taxon>Evosea</taxon>
        <taxon>Variosea</taxon>
        <taxon>Cavosteliida</taxon>
        <taxon>Cavosteliaceae</taxon>
        <taxon>Planoprotostelium</taxon>
    </lineage>
</organism>
<dbReference type="CDD" id="cd22997">
    <property type="entry name" value="GT_LH"/>
    <property type="match status" value="1"/>
</dbReference>
<name>A0A2P6NQ47_9EUKA</name>
<dbReference type="Pfam" id="PF25342">
    <property type="entry name" value="GT_PLOD"/>
    <property type="match status" value="1"/>
</dbReference>
<evidence type="ECO:0000313" key="2">
    <source>
        <dbReference type="EMBL" id="PRP86082.1"/>
    </source>
</evidence>
<accession>A0A2P6NQ47</accession>
<comment type="caution">
    <text evidence="2">The sequence shown here is derived from an EMBL/GenBank/DDBJ whole genome shotgun (WGS) entry which is preliminary data.</text>
</comment>
<dbReference type="Proteomes" id="UP000241769">
    <property type="component" value="Unassembled WGS sequence"/>
</dbReference>
<dbReference type="EMBL" id="MDYQ01000035">
    <property type="protein sequence ID" value="PRP86082.1"/>
    <property type="molecule type" value="Genomic_DNA"/>
</dbReference>
<evidence type="ECO:0000313" key="3">
    <source>
        <dbReference type="Proteomes" id="UP000241769"/>
    </source>
</evidence>
<dbReference type="OrthoDB" id="422736at2759"/>
<protein>
    <recommendedName>
        <fullName evidence="1">PLOD1-3-like GT domain-containing protein</fullName>
    </recommendedName>
</protein>